<evidence type="ECO:0000313" key="4">
    <source>
        <dbReference type="Proteomes" id="UP000076154"/>
    </source>
</evidence>
<dbReference type="InParanoid" id="A0A369J2N0"/>
<comment type="caution">
    <text evidence="3">The sequence shown here is derived from an EMBL/GenBank/DDBJ whole genome shotgun (WGS) entry which is preliminary data.</text>
</comment>
<dbReference type="AlphaFoldDB" id="A0A369J2N0"/>
<sequence>MSFQQAQAEGLCLRYPENLGLHREISYGAAVDMLLRAVSMAQTVPFGWGFVDKPAEGQVLLLFLPPQAPFPIDGLRFQDQEVKFAIPVGAGRELEVYEAKFGFIPGSQDTNAWRCRRRYRLTKGGNPQLVLVHYTQGPQTQILPALMNQPVRSYPLRNVNEPSVYVSGDKVGQKIYAPGSAPPPPMPMNMGPMQHQAMVAQQNTNMEMLERRREQERARQRSASTSGRPPRPEDEDSEDDTDQISTRTLAMNRYRRNHDIMNEVFKFAAYGDKHAPPPPRPYSIFNKTEIEEKTARLQEEIEALKAKGAARKAARTDVEPGYPGHRPDVPMDTGGDGIAT</sequence>
<name>A0A369J2N0_HYPMA</name>
<reference evidence="3" key="1">
    <citation type="submission" date="2018-04" db="EMBL/GenBank/DDBJ databases">
        <title>Whole genome sequencing of Hypsizygus marmoreus.</title>
        <authorList>
            <person name="Choi I.-G."/>
            <person name="Min B."/>
            <person name="Kim J.-G."/>
            <person name="Kim S."/>
            <person name="Oh Y.-L."/>
            <person name="Kong W.-S."/>
            <person name="Park H."/>
            <person name="Jeong J."/>
            <person name="Song E.-S."/>
        </authorList>
    </citation>
    <scope>NUCLEOTIDE SEQUENCE [LARGE SCALE GENOMIC DNA]</scope>
    <source>
        <strain evidence="3">51987-8</strain>
    </source>
</reference>
<feature type="domain" description="SWI/SNF and RSC complexes subunit Ssr4 N-terminal" evidence="2">
    <location>
        <begin position="23"/>
        <end position="146"/>
    </location>
</feature>
<dbReference type="OrthoDB" id="5321006at2759"/>
<dbReference type="InterPro" id="IPR013859">
    <property type="entry name" value="Ssr4_N"/>
</dbReference>
<dbReference type="GO" id="GO:0006338">
    <property type="term" value="P:chromatin remodeling"/>
    <property type="evidence" value="ECO:0007669"/>
    <property type="project" value="InterPro"/>
</dbReference>
<dbReference type="STRING" id="39966.A0A369J2N0"/>
<protein>
    <submittedName>
        <fullName evidence="3">SWI/SNF and RSC complexes subunit ssr4</fullName>
    </submittedName>
</protein>
<dbReference type="Proteomes" id="UP000076154">
    <property type="component" value="Unassembled WGS sequence"/>
</dbReference>
<feature type="region of interest" description="Disordered" evidence="1">
    <location>
        <begin position="307"/>
        <end position="340"/>
    </location>
</feature>
<evidence type="ECO:0000313" key="3">
    <source>
        <dbReference type="EMBL" id="RDB14897.1"/>
    </source>
</evidence>
<dbReference type="EMBL" id="LUEZ02000096">
    <property type="protein sequence ID" value="RDB14897.1"/>
    <property type="molecule type" value="Genomic_DNA"/>
</dbReference>
<proteinExistence type="predicted"/>
<dbReference type="Pfam" id="PF08549">
    <property type="entry name" value="SWI-SNF_Ssr4_N"/>
    <property type="match status" value="1"/>
</dbReference>
<keyword evidence="4" id="KW-1185">Reference proteome</keyword>
<accession>A0A369J2N0</accession>
<gene>
    <name evidence="3" type="primary">ssr4</name>
    <name evidence="3" type="ORF">Hypma_016250</name>
</gene>
<feature type="compositionally biased region" description="Acidic residues" evidence="1">
    <location>
        <begin position="233"/>
        <end position="242"/>
    </location>
</feature>
<evidence type="ECO:0000256" key="1">
    <source>
        <dbReference type="SAM" id="MobiDB-lite"/>
    </source>
</evidence>
<feature type="compositionally biased region" description="Basic and acidic residues" evidence="1">
    <location>
        <begin position="210"/>
        <end position="219"/>
    </location>
</feature>
<evidence type="ECO:0000259" key="2">
    <source>
        <dbReference type="Pfam" id="PF08549"/>
    </source>
</evidence>
<organism evidence="3 4">
    <name type="scientific">Hypsizygus marmoreus</name>
    <name type="common">White beech mushroom</name>
    <name type="synonym">Agaricus marmoreus</name>
    <dbReference type="NCBI Taxonomy" id="39966"/>
    <lineage>
        <taxon>Eukaryota</taxon>
        <taxon>Fungi</taxon>
        <taxon>Dikarya</taxon>
        <taxon>Basidiomycota</taxon>
        <taxon>Agaricomycotina</taxon>
        <taxon>Agaricomycetes</taxon>
        <taxon>Agaricomycetidae</taxon>
        <taxon>Agaricales</taxon>
        <taxon>Tricholomatineae</taxon>
        <taxon>Lyophyllaceae</taxon>
        <taxon>Hypsizygus</taxon>
    </lineage>
</organism>
<feature type="region of interest" description="Disordered" evidence="1">
    <location>
        <begin position="210"/>
        <end position="245"/>
    </location>
</feature>